<feature type="compositionally biased region" description="Polar residues" evidence="12">
    <location>
        <begin position="93"/>
        <end position="102"/>
    </location>
</feature>
<keyword evidence="7 10" id="KW-0496">Mitochondrion</keyword>
<comment type="subunit">
    <text evidence="10">Homooligomer.</text>
</comment>
<evidence type="ECO:0000256" key="1">
    <source>
        <dbReference type="ARBA" id="ARBA00007472"/>
    </source>
</evidence>
<dbReference type="PANTHER" id="PTHR31961:SF3">
    <property type="entry name" value="SENSITIVE TO HIGH EXPRESSION PROTEIN 9, MITOCHONDRIAL"/>
    <property type="match status" value="1"/>
</dbReference>
<comment type="subcellular location">
    <subcellularLocation>
        <location evidence="10">Mitochondrion inner membrane</location>
        <topology evidence="10">Multi-pass membrane protein</topology>
    </subcellularLocation>
</comment>
<protein>
    <recommendedName>
        <fullName evidence="10">Sensitive to high expression protein 9, mitochondrial</fullName>
    </recommendedName>
</protein>
<evidence type="ECO:0000256" key="9">
    <source>
        <dbReference type="ARBA" id="ARBA00024807"/>
    </source>
</evidence>
<dbReference type="PANTHER" id="PTHR31961">
    <property type="entry name" value="SENSITIVE TO HIGH EXPRESSION PROTEIN 9, MITOCHONDRIAL"/>
    <property type="match status" value="1"/>
</dbReference>
<feature type="transmembrane region" description="Helical" evidence="10">
    <location>
        <begin position="292"/>
        <end position="312"/>
    </location>
</feature>
<feature type="coiled-coil region" evidence="11">
    <location>
        <begin position="187"/>
        <end position="221"/>
    </location>
</feature>
<keyword evidence="6 11" id="KW-0175">Coiled coil</keyword>
<keyword evidence="3 10" id="KW-0999">Mitochondrion inner membrane</keyword>
<keyword evidence="4 10" id="KW-0809">Transit peptide</keyword>
<organism evidence="13 14">
    <name type="scientific">Hermanssonia centrifuga</name>
    <dbReference type="NCBI Taxonomy" id="98765"/>
    <lineage>
        <taxon>Eukaryota</taxon>
        <taxon>Fungi</taxon>
        <taxon>Dikarya</taxon>
        <taxon>Basidiomycota</taxon>
        <taxon>Agaricomycotina</taxon>
        <taxon>Agaricomycetes</taxon>
        <taxon>Polyporales</taxon>
        <taxon>Meruliaceae</taxon>
        <taxon>Hermanssonia</taxon>
    </lineage>
</organism>
<evidence type="ECO:0000256" key="2">
    <source>
        <dbReference type="ARBA" id="ARBA00022692"/>
    </source>
</evidence>
<dbReference type="AlphaFoldDB" id="A0A2R6QER8"/>
<dbReference type="STRING" id="98765.A0A2R6QER8"/>
<feature type="region of interest" description="Disordered" evidence="12">
    <location>
        <begin position="40"/>
        <end position="112"/>
    </location>
</feature>
<dbReference type="Proteomes" id="UP000186601">
    <property type="component" value="Unassembled WGS sequence"/>
</dbReference>
<evidence type="ECO:0000256" key="6">
    <source>
        <dbReference type="ARBA" id="ARBA00023054"/>
    </source>
</evidence>
<sequence length="429" mass="47567">MLRTTLLRLPRLNPARPPTGATDARSLVFSHIIALRHVSTTPNSLNPGGSKPGHTDAVQQIQPTEPAPPSHESTSQDSSNHVKDPDAPADLPSSETARSTSGPMDVEEMKERLRSWSENAAILVRERADRYTAVAATTFGQLGRELNKVTGYGEIESLKRQVAEQGMLSHELFGLSSILTATTETRIRIAREAARTAKQELEKAVHERAKSQREVNDLLSRKSSWSDDDVGRFTGLVRQDHLYEQAEARAKAKAVYTEDEVDREFTELMRVILHRYHEEQIWSDKIRSASTYGSLTVIGLNLLIFMLAIMIVEPWKRRRLAQTFEKKVEEMSAETIMAFEEKSGDLTAQLKEQQRVVSQLVEAVNRSLQPVAALEAGEVPLETDISLPPSVESNPSRIPQLNAELAWTVATSATVAGVLGWIAGSWFGS</sequence>
<evidence type="ECO:0000313" key="14">
    <source>
        <dbReference type="Proteomes" id="UP000186601"/>
    </source>
</evidence>
<dbReference type="GO" id="GO:0007007">
    <property type="term" value="P:inner mitochondrial membrane organization"/>
    <property type="evidence" value="ECO:0007669"/>
    <property type="project" value="TreeGrafter"/>
</dbReference>
<dbReference type="EMBL" id="MLYV02000357">
    <property type="protein sequence ID" value="PSS06826.1"/>
    <property type="molecule type" value="Genomic_DNA"/>
</dbReference>
<comment type="function">
    <text evidence="9">Required for the maintenance of the structure of the mitochondrial inner membrane. Involved in mitochondrial morphology. Causes growth arrest when highly overexpressed.</text>
</comment>
<dbReference type="Pfam" id="PF05546">
    <property type="entry name" value="She9_MDM33"/>
    <property type="match status" value="1"/>
</dbReference>
<evidence type="ECO:0000256" key="7">
    <source>
        <dbReference type="ARBA" id="ARBA00023128"/>
    </source>
</evidence>
<evidence type="ECO:0000256" key="4">
    <source>
        <dbReference type="ARBA" id="ARBA00022946"/>
    </source>
</evidence>
<accession>A0A2R6QER8</accession>
<keyword evidence="5 10" id="KW-1133">Transmembrane helix</keyword>
<evidence type="ECO:0000256" key="5">
    <source>
        <dbReference type="ARBA" id="ARBA00022989"/>
    </source>
</evidence>
<comment type="caution">
    <text evidence="13">The sequence shown here is derived from an EMBL/GenBank/DDBJ whole genome shotgun (WGS) entry which is preliminary data.</text>
</comment>
<proteinExistence type="inferred from homology"/>
<dbReference type="OrthoDB" id="5595506at2759"/>
<comment type="similarity">
    <text evidence="1 10">Belongs to the SHE9 family.</text>
</comment>
<evidence type="ECO:0000256" key="10">
    <source>
        <dbReference type="RuleBase" id="RU364128"/>
    </source>
</evidence>
<evidence type="ECO:0000313" key="13">
    <source>
        <dbReference type="EMBL" id="PSS06826.1"/>
    </source>
</evidence>
<dbReference type="InterPro" id="IPR008839">
    <property type="entry name" value="MDM33_fungi"/>
</dbReference>
<gene>
    <name evidence="13" type="ORF">PHLCEN_2v3545</name>
</gene>
<reference evidence="13 14" key="1">
    <citation type="submission" date="2018-02" db="EMBL/GenBank/DDBJ databases">
        <title>Genome sequence of the basidiomycete white-rot fungus Phlebia centrifuga.</title>
        <authorList>
            <person name="Granchi Z."/>
            <person name="Peng M."/>
            <person name="de Vries R.P."/>
            <person name="Hilden K."/>
            <person name="Makela M.R."/>
            <person name="Grigoriev I."/>
            <person name="Riley R."/>
        </authorList>
    </citation>
    <scope>NUCLEOTIDE SEQUENCE [LARGE SCALE GENOMIC DNA]</scope>
    <source>
        <strain evidence="13 14">FBCC195</strain>
    </source>
</reference>
<evidence type="ECO:0000256" key="8">
    <source>
        <dbReference type="ARBA" id="ARBA00023136"/>
    </source>
</evidence>
<evidence type="ECO:0000256" key="12">
    <source>
        <dbReference type="SAM" id="MobiDB-lite"/>
    </source>
</evidence>
<feature type="transmembrane region" description="Helical" evidence="10">
    <location>
        <begin position="405"/>
        <end position="427"/>
    </location>
</feature>
<evidence type="ECO:0000256" key="3">
    <source>
        <dbReference type="ARBA" id="ARBA00022792"/>
    </source>
</evidence>
<evidence type="ECO:0000256" key="11">
    <source>
        <dbReference type="SAM" id="Coils"/>
    </source>
</evidence>
<feature type="compositionally biased region" description="Low complexity" evidence="12">
    <location>
        <begin position="1"/>
        <end position="14"/>
    </location>
</feature>
<name>A0A2R6QER8_9APHY</name>
<dbReference type="GO" id="GO:0005743">
    <property type="term" value="C:mitochondrial inner membrane"/>
    <property type="evidence" value="ECO:0007669"/>
    <property type="project" value="UniProtKB-SubCell"/>
</dbReference>
<feature type="region of interest" description="Disordered" evidence="12">
    <location>
        <begin position="1"/>
        <end position="23"/>
    </location>
</feature>
<keyword evidence="2 10" id="KW-0812">Transmembrane</keyword>
<keyword evidence="14" id="KW-1185">Reference proteome</keyword>
<keyword evidence="8 10" id="KW-0472">Membrane</keyword>